<dbReference type="PANTHER" id="PTHR33332">
    <property type="entry name" value="REVERSE TRANSCRIPTASE DOMAIN-CONTAINING PROTEIN"/>
    <property type="match status" value="1"/>
</dbReference>
<dbReference type="SUPFAM" id="SSF56672">
    <property type="entry name" value="DNA/RNA polymerases"/>
    <property type="match status" value="1"/>
</dbReference>
<dbReference type="AlphaFoldDB" id="A0A7D9DTU8"/>
<keyword evidence="2" id="KW-1185">Reference proteome</keyword>
<name>A0A7D9DTU8_PARCT</name>
<dbReference type="Proteomes" id="UP001152795">
    <property type="component" value="Unassembled WGS sequence"/>
</dbReference>
<dbReference type="EMBL" id="CACRXK020001830">
    <property type="protein sequence ID" value="CAB3991339.1"/>
    <property type="molecule type" value="Genomic_DNA"/>
</dbReference>
<dbReference type="PROSITE" id="PS50878">
    <property type="entry name" value="RT_POL"/>
    <property type="match status" value="1"/>
</dbReference>
<dbReference type="CDD" id="cd01650">
    <property type="entry name" value="RT_nLTR_like"/>
    <property type="match status" value="1"/>
</dbReference>
<accession>A0A7D9DTU8</accession>
<protein>
    <submittedName>
        <fullName evidence="1">Uncharacterized protein</fullName>
    </submittedName>
</protein>
<dbReference type="Pfam" id="PF00078">
    <property type="entry name" value="RVT_1"/>
    <property type="match status" value="1"/>
</dbReference>
<gene>
    <name evidence="1" type="ORF">PACLA_8A069052</name>
</gene>
<proteinExistence type="predicted"/>
<evidence type="ECO:0000313" key="2">
    <source>
        <dbReference type="Proteomes" id="UP001152795"/>
    </source>
</evidence>
<sequence length="511" mass="58443">MGRKSENTEINKISTGSDQDLTESLDIANYFNAHFVEIGPKLASNVPTISGRKPDDFMTKVASKFNFKKIDTKDVIKLIKKINLRKASGHDKISNKLLKIAGPYIYQSLTDLFNLSIKLRSFASDWKIAKVFPIHKSGERADANNYRPISVLSTIARLFERLMYDQFYSYLTEYDLIDTRQSGFRSLHSTLTALLDMSNQWCFNIDRGMVNGVIFLDLKKAFDTIDHEILLMKLACYGVDDQSLLWFRSYLNDRQQVCHVNGVYSNKDFIKCGVPQGSILGPVLFLLYINDLPKCLDHSIARLFADDTNMTFTGCNIKSIQEQMTSDLNNIFQWLCSNKLTLNVLKTDFMLIGSRQKLSALDDSIVLSADNVTLSKVRSVKCLGVDIDENLTWEIHIQSIRLKVSRNIAALRKVKKLFSRKNLVSLYRALIEPYFIYCSIVWDNISETLEKQLQVLQNRAARIITGAPLLKSSSLILAELNWMNIKEMREKQKAIMMYKIVHGLAPEYLTE</sequence>
<dbReference type="OrthoDB" id="5948131at2759"/>
<dbReference type="InterPro" id="IPR000477">
    <property type="entry name" value="RT_dom"/>
</dbReference>
<comment type="caution">
    <text evidence="1">The sequence shown here is derived from an EMBL/GenBank/DDBJ whole genome shotgun (WGS) entry which is preliminary data.</text>
</comment>
<feature type="non-terminal residue" evidence="1">
    <location>
        <position position="511"/>
    </location>
</feature>
<dbReference type="InterPro" id="IPR043502">
    <property type="entry name" value="DNA/RNA_pol_sf"/>
</dbReference>
<reference evidence="1" key="1">
    <citation type="submission" date="2020-04" db="EMBL/GenBank/DDBJ databases">
        <authorList>
            <person name="Alioto T."/>
            <person name="Alioto T."/>
            <person name="Gomez Garrido J."/>
        </authorList>
    </citation>
    <scope>NUCLEOTIDE SEQUENCE</scope>
    <source>
        <strain evidence="1">A484AB</strain>
    </source>
</reference>
<evidence type="ECO:0000313" key="1">
    <source>
        <dbReference type="EMBL" id="CAB3991339.1"/>
    </source>
</evidence>
<organism evidence="1 2">
    <name type="scientific">Paramuricea clavata</name>
    <name type="common">Red gorgonian</name>
    <name type="synonym">Violescent sea-whip</name>
    <dbReference type="NCBI Taxonomy" id="317549"/>
    <lineage>
        <taxon>Eukaryota</taxon>
        <taxon>Metazoa</taxon>
        <taxon>Cnidaria</taxon>
        <taxon>Anthozoa</taxon>
        <taxon>Octocorallia</taxon>
        <taxon>Malacalcyonacea</taxon>
        <taxon>Plexauridae</taxon>
        <taxon>Paramuricea</taxon>
    </lineage>
</organism>